<evidence type="ECO:0000313" key="5">
    <source>
        <dbReference type="EMBL" id="CAF4197845.1"/>
    </source>
</evidence>
<accession>A0A815GH21</accession>
<dbReference type="EMBL" id="CAJOBC010057454">
    <property type="protein sequence ID" value="CAF4197845.1"/>
    <property type="molecule type" value="Genomic_DNA"/>
</dbReference>
<evidence type="ECO:0000313" key="6">
    <source>
        <dbReference type="Proteomes" id="UP000663829"/>
    </source>
</evidence>
<dbReference type="EMBL" id="CAJOBA010003220">
    <property type="protein sequence ID" value="CAF3674624.1"/>
    <property type="molecule type" value="Genomic_DNA"/>
</dbReference>
<dbReference type="Proteomes" id="UP000663829">
    <property type="component" value="Unassembled WGS sequence"/>
</dbReference>
<keyword evidence="6" id="KW-1185">Reference proteome</keyword>
<organism evidence="3 6">
    <name type="scientific">Didymodactylos carnosus</name>
    <dbReference type="NCBI Taxonomy" id="1234261"/>
    <lineage>
        <taxon>Eukaryota</taxon>
        <taxon>Metazoa</taxon>
        <taxon>Spiralia</taxon>
        <taxon>Gnathifera</taxon>
        <taxon>Rotifera</taxon>
        <taxon>Eurotatoria</taxon>
        <taxon>Bdelloidea</taxon>
        <taxon>Philodinida</taxon>
        <taxon>Philodinidae</taxon>
        <taxon>Didymodactylos</taxon>
    </lineage>
</organism>
<gene>
    <name evidence="3" type="ORF">GPM918_LOCUS30323</name>
    <name evidence="2" type="ORF">OVA965_LOCUS9202</name>
    <name evidence="5" type="ORF">SRO942_LOCUS30931</name>
    <name evidence="4" type="ORF">TMI583_LOCUS9204</name>
</gene>
<dbReference type="OrthoDB" id="3338772at2759"/>
<evidence type="ECO:0000313" key="4">
    <source>
        <dbReference type="EMBL" id="CAF3674624.1"/>
    </source>
</evidence>
<dbReference type="Pfam" id="PF13524">
    <property type="entry name" value="Glyco_trans_1_2"/>
    <property type="match status" value="1"/>
</dbReference>
<dbReference type="InterPro" id="IPR055259">
    <property type="entry name" value="YkvP/CgeB_Glyco_trans-like"/>
</dbReference>
<dbReference type="AlphaFoldDB" id="A0A815GH21"/>
<feature type="domain" description="Spore protein YkvP/CgeB glycosyl transferase-like" evidence="1">
    <location>
        <begin position="129"/>
        <end position="254"/>
    </location>
</feature>
<dbReference type="Proteomes" id="UP000677228">
    <property type="component" value="Unassembled WGS sequence"/>
</dbReference>
<sequence>MYDYFDVVYEVVSPGLMETRSLSKYTPIMTREHECWAYRCIPDLIDYNVSILLQTYAYEMDLYHKSVSYNRVIQHSPTSAEPLIFYPPLIFNNKSVHIRDIDVLVVGALQPFVYPLRTRIAQMIWDKKISGYVHQHPGYLNENNTVEMSEKQYRTYAALLHRAKLVIIGATRYYYALSKFSEVALAGCLIMSEIPYEREEEFRSYIVELSMNMTDTEIKTIIDYWVTHSQEREQRAAKGQMIVLNKYTWDHNIDLSIQAVLKYKRKEFGIYHNYPYSLKCVPLDNLDHGGFSRWCSQQSIALKHIPSTTPCICNRTWVNFIDEDSVLEGLRNQSDMNTTSQYLVPIGYLKICDTKEYIQDMVRYSPWGSACVCNHTNWWRGRSSVCYVSNTALSLSKHLAFTLSDHSHSK</sequence>
<dbReference type="Proteomes" id="UP000682733">
    <property type="component" value="Unassembled WGS sequence"/>
</dbReference>
<name>A0A815GH21_9BILA</name>
<evidence type="ECO:0000259" key="1">
    <source>
        <dbReference type="Pfam" id="PF13524"/>
    </source>
</evidence>
<comment type="caution">
    <text evidence="3">The sequence shown here is derived from an EMBL/GenBank/DDBJ whole genome shotgun (WGS) entry which is preliminary data.</text>
</comment>
<evidence type="ECO:0000313" key="2">
    <source>
        <dbReference type="EMBL" id="CAF0892548.1"/>
    </source>
</evidence>
<protein>
    <recommendedName>
        <fullName evidence="1">Spore protein YkvP/CgeB glycosyl transferase-like domain-containing protein</fullName>
    </recommendedName>
</protein>
<dbReference type="EMBL" id="CAJNOK010003217">
    <property type="protein sequence ID" value="CAF0892548.1"/>
    <property type="molecule type" value="Genomic_DNA"/>
</dbReference>
<dbReference type="Proteomes" id="UP000681722">
    <property type="component" value="Unassembled WGS sequence"/>
</dbReference>
<evidence type="ECO:0000313" key="3">
    <source>
        <dbReference type="EMBL" id="CAF1338753.1"/>
    </source>
</evidence>
<reference evidence="3" key="1">
    <citation type="submission" date="2021-02" db="EMBL/GenBank/DDBJ databases">
        <authorList>
            <person name="Nowell W R."/>
        </authorList>
    </citation>
    <scope>NUCLEOTIDE SEQUENCE</scope>
</reference>
<proteinExistence type="predicted"/>
<dbReference type="EMBL" id="CAJNOQ010014289">
    <property type="protein sequence ID" value="CAF1338753.1"/>
    <property type="molecule type" value="Genomic_DNA"/>
</dbReference>